<accession>A0ABT7MDL7</accession>
<evidence type="ECO:0000256" key="1">
    <source>
        <dbReference type="ARBA" id="ARBA00022553"/>
    </source>
</evidence>
<evidence type="ECO:0000313" key="3">
    <source>
        <dbReference type="EMBL" id="MDL5158264.1"/>
    </source>
</evidence>
<feature type="domain" description="FHA" evidence="2">
    <location>
        <begin position="56"/>
        <end position="96"/>
    </location>
</feature>
<dbReference type="PROSITE" id="PS50006">
    <property type="entry name" value="FHA_DOMAIN"/>
    <property type="match status" value="1"/>
</dbReference>
<reference evidence="3 4" key="1">
    <citation type="submission" date="2023-06" db="EMBL/GenBank/DDBJ databases">
        <title>Actinomycetospora Odt1-22.</title>
        <authorList>
            <person name="Supong K."/>
        </authorList>
    </citation>
    <scope>NUCLEOTIDE SEQUENCE [LARGE SCALE GENOMIC DNA]</scope>
    <source>
        <strain evidence="3 4">Odt1-22</strain>
    </source>
</reference>
<dbReference type="InterPro" id="IPR000253">
    <property type="entry name" value="FHA_dom"/>
</dbReference>
<evidence type="ECO:0000259" key="2">
    <source>
        <dbReference type="PROSITE" id="PS50006"/>
    </source>
</evidence>
<proteinExistence type="predicted"/>
<dbReference type="EMBL" id="JASVWF010000004">
    <property type="protein sequence ID" value="MDL5158264.1"/>
    <property type="molecule type" value="Genomic_DNA"/>
</dbReference>
<comment type="caution">
    <text evidence="3">The sequence shown here is derived from an EMBL/GenBank/DDBJ whole genome shotgun (WGS) entry which is preliminary data.</text>
</comment>
<dbReference type="SUPFAM" id="SSF49879">
    <property type="entry name" value="SMAD/FHA domain"/>
    <property type="match status" value="1"/>
</dbReference>
<evidence type="ECO:0000313" key="4">
    <source>
        <dbReference type="Proteomes" id="UP001231924"/>
    </source>
</evidence>
<dbReference type="RefSeq" id="WP_286054786.1">
    <property type="nucleotide sequence ID" value="NZ_JASVWF010000004.1"/>
</dbReference>
<keyword evidence="4" id="KW-1185">Reference proteome</keyword>
<organism evidence="3 4">
    <name type="scientific">Actinomycetospora termitidis</name>
    <dbReference type="NCBI Taxonomy" id="3053470"/>
    <lineage>
        <taxon>Bacteria</taxon>
        <taxon>Bacillati</taxon>
        <taxon>Actinomycetota</taxon>
        <taxon>Actinomycetes</taxon>
        <taxon>Pseudonocardiales</taxon>
        <taxon>Pseudonocardiaceae</taxon>
        <taxon>Actinomycetospora</taxon>
    </lineage>
</organism>
<name>A0ABT7MDL7_9PSEU</name>
<sequence length="278" mass="30972">MAPTSVRRALTHLPPGADARVRTPDGTDPADVLYVVTGDGGVRVDPGAREFRERPVLIGRNRPEVDVYLAPGDAEVARVQASLLFDGATWQLTNHGPLPCRLPAREVRAGEVVPIGRGYLTVHLETRIGRHYLVEIRVTREREPPPPAPVDADDEARLETDDVRVRRRDLAPVDRLVLVALARRYLAFEPDPAPLPWAQVAAELDEVAPDRLWSRRVVENRVRRIREEMAAEGLAGLRAEEIAPPLGNQINHNLILWLMNSRTIRPSDLADLGFVDED</sequence>
<dbReference type="InterPro" id="IPR008984">
    <property type="entry name" value="SMAD_FHA_dom_sf"/>
</dbReference>
<protein>
    <recommendedName>
        <fullName evidence="2">FHA domain-containing protein</fullName>
    </recommendedName>
</protein>
<gene>
    <name evidence="3" type="ORF">QRT03_20020</name>
</gene>
<dbReference type="Proteomes" id="UP001231924">
    <property type="component" value="Unassembled WGS sequence"/>
</dbReference>
<keyword evidence="1" id="KW-0597">Phosphoprotein</keyword>